<reference evidence="2 3" key="1">
    <citation type="journal article" date="2007" name="Nature">
        <title>Evolution of genes and genomes on the Drosophila phylogeny.</title>
        <authorList>
            <consortium name="Drosophila 12 Genomes Consortium"/>
            <person name="Clark A.G."/>
            <person name="Eisen M.B."/>
            <person name="Smith D.R."/>
            <person name="Bergman C.M."/>
            <person name="Oliver B."/>
            <person name="Markow T.A."/>
            <person name="Kaufman T.C."/>
            <person name="Kellis M."/>
            <person name="Gelbart W."/>
            <person name="Iyer V.N."/>
            <person name="Pollard D.A."/>
            <person name="Sackton T.B."/>
            <person name="Larracuente A.M."/>
            <person name="Singh N.D."/>
            <person name="Abad J.P."/>
            <person name="Abt D.N."/>
            <person name="Adryan B."/>
            <person name="Aguade M."/>
            <person name="Akashi H."/>
            <person name="Anderson W.W."/>
            <person name="Aquadro C.F."/>
            <person name="Ardell D.H."/>
            <person name="Arguello R."/>
            <person name="Artieri C.G."/>
            <person name="Barbash D.A."/>
            <person name="Barker D."/>
            <person name="Barsanti P."/>
            <person name="Batterham P."/>
            <person name="Batzoglou S."/>
            <person name="Begun D."/>
            <person name="Bhutkar A."/>
            <person name="Blanco E."/>
            <person name="Bosak S.A."/>
            <person name="Bradley R.K."/>
            <person name="Brand A.D."/>
            <person name="Brent M.R."/>
            <person name="Brooks A.N."/>
            <person name="Brown R.H."/>
            <person name="Butlin R.K."/>
            <person name="Caggese C."/>
            <person name="Calvi B.R."/>
            <person name="Bernardo de Carvalho A."/>
            <person name="Caspi A."/>
            <person name="Castrezana S."/>
            <person name="Celniker S.E."/>
            <person name="Chang J.L."/>
            <person name="Chapple C."/>
            <person name="Chatterji S."/>
            <person name="Chinwalla A."/>
            <person name="Civetta A."/>
            <person name="Clifton S.W."/>
            <person name="Comeron J.M."/>
            <person name="Costello J.C."/>
            <person name="Coyne J.A."/>
            <person name="Daub J."/>
            <person name="David R.G."/>
            <person name="Delcher A.L."/>
            <person name="Delehaunty K."/>
            <person name="Do C.B."/>
            <person name="Ebling H."/>
            <person name="Edwards K."/>
            <person name="Eickbush T."/>
            <person name="Evans J.D."/>
            <person name="Filipski A."/>
            <person name="Findeiss S."/>
            <person name="Freyhult E."/>
            <person name="Fulton L."/>
            <person name="Fulton R."/>
            <person name="Garcia A.C."/>
            <person name="Gardiner A."/>
            <person name="Garfield D.A."/>
            <person name="Garvin B.E."/>
            <person name="Gibson G."/>
            <person name="Gilbert D."/>
            <person name="Gnerre S."/>
            <person name="Godfrey J."/>
            <person name="Good R."/>
            <person name="Gotea V."/>
            <person name="Gravely B."/>
            <person name="Greenberg A.J."/>
            <person name="Griffiths-Jones S."/>
            <person name="Gross S."/>
            <person name="Guigo R."/>
            <person name="Gustafson E.A."/>
            <person name="Haerty W."/>
            <person name="Hahn M.W."/>
            <person name="Halligan D.L."/>
            <person name="Halpern A.L."/>
            <person name="Halter G.M."/>
            <person name="Han M.V."/>
            <person name="Heger A."/>
            <person name="Hillier L."/>
            <person name="Hinrichs A.S."/>
            <person name="Holmes I."/>
            <person name="Hoskins R.A."/>
            <person name="Hubisz M.J."/>
            <person name="Hultmark D."/>
            <person name="Huntley M.A."/>
            <person name="Jaffe D.B."/>
            <person name="Jagadeeshan S."/>
            <person name="Jeck W.R."/>
            <person name="Johnson J."/>
            <person name="Jones C.D."/>
            <person name="Jordan W.C."/>
            <person name="Karpen G.H."/>
            <person name="Kataoka E."/>
            <person name="Keightley P.D."/>
            <person name="Kheradpour P."/>
            <person name="Kirkness E.F."/>
            <person name="Koerich L.B."/>
            <person name="Kristiansen K."/>
            <person name="Kudrna D."/>
            <person name="Kulathinal R.J."/>
            <person name="Kumar S."/>
            <person name="Kwok R."/>
            <person name="Lander E."/>
            <person name="Langley C.H."/>
            <person name="Lapoint R."/>
            <person name="Lazzaro B.P."/>
            <person name="Lee S.J."/>
            <person name="Levesque L."/>
            <person name="Li R."/>
            <person name="Lin C.F."/>
            <person name="Lin M.F."/>
            <person name="Lindblad-Toh K."/>
            <person name="Llopart A."/>
            <person name="Long M."/>
            <person name="Low L."/>
            <person name="Lozovsky E."/>
            <person name="Lu J."/>
            <person name="Luo M."/>
            <person name="Machado C.A."/>
            <person name="Makalowski W."/>
            <person name="Marzo M."/>
            <person name="Matsuda M."/>
            <person name="Matzkin L."/>
            <person name="McAllister B."/>
            <person name="McBride C.S."/>
            <person name="McKernan B."/>
            <person name="McKernan K."/>
            <person name="Mendez-Lago M."/>
            <person name="Minx P."/>
            <person name="Mollenhauer M.U."/>
            <person name="Montooth K."/>
            <person name="Mount S.M."/>
            <person name="Mu X."/>
            <person name="Myers E."/>
            <person name="Negre B."/>
            <person name="Newfeld S."/>
            <person name="Nielsen R."/>
            <person name="Noor M.A."/>
            <person name="O'Grady P."/>
            <person name="Pachter L."/>
            <person name="Papaceit M."/>
            <person name="Parisi M.J."/>
            <person name="Parisi M."/>
            <person name="Parts L."/>
            <person name="Pedersen J.S."/>
            <person name="Pesole G."/>
            <person name="Phillippy A.M."/>
            <person name="Ponting C.P."/>
            <person name="Pop M."/>
            <person name="Porcelli D."/>
            <person name="Powell J.R."/>
            <person name="Prohaska S."/>
            <person name="Pruitt K."/>
            <person name="Puig M."/>
            <person name="Quesneville H."/>
            <person name="Ram K.R."/>
            <person name="Rand D."/>
            <person name="Rasmussen M.D."/>
            <person name="Reed L.K."/>
            <person name="Reenan R."/>
            <person name="Reily A."/>
            <person name="Remington K.A."/>
            <person name="Rieger T.T."/>
            <person name="Ritchie M.G."/>
            <person name="Robin C."/>
            <person name="Rogers Y.H."/>
            <person name="Rohde C."/>
            <person name="Rozas J."/>
            <person name="Rubenfield M.J."/>
            <person name="Ruiz A."/>
            <person name="Russo S."/>
            <person name="Salzberg S.L."/>
            <person name="Sanchez-Gracia A."/>
            <person name="Saranga D.J."/>
            <person name="Sato H."/>
            <person name="Schaeffer S.W."/>
            <person name="Schatz M.C."/>
            <person name="Schlenke T."/>
            <person name="Schwartz R."/>
            <person name="Segarra C."/>
            <person name="Singh R.S."/>
            <person name="Sirot L."/>
            <person name="Sirota M."/>
            <person name="Sisneros N.B."/>
            <person name="Smith C.D."/>
            <person name="Smith T.F."/>
            <person name="Spieth J."/>
            <person name="Stage D.E."/>
            <person name="Stark A."/>
            <person name="Stephan W."/>
            <person name="Strausberg R.L."/>
            <person name="Strempel S."/>
            <person name="Sturgill D."/>
            <person name="Sutton G."/>
            <person name="Sutton G.G."/>
            <person name="Tao W."/>
            <person name="Teichmann S."/>
            <person name="Tobari Y.N."/>
            <person name="Tomimura Y."/>
            <person name="Tsolas J.M."/>
            <person name="Valente V.L."/>
            <person name="Venter E."/>
            <person name="Venter J.C."/>
            <person name="Vicario S."/>
            <person name="Vieira F.G."/>
            <person name="Vilella A.J."/>
            <person name="Villasante A."/>
            <person name="Walenz B."/>
            <person name="Wang J."/>
            <person name="Wasserman M."/>
            <person name="Watts T."/>
            <person name="Wilson D."/>
            <person name="Wilson R.K."/>
            <person name="Wing R.A."/>
            <person name="Wolfner M.F."/>
            <person name="Wong A."/>
            <person name="Wong G.K."/>
            <person name="Wu C.I."/>
            <person name="Wu G."/>
            <person name="Yamamoto D."/>
            <person name="Yang H.P."/>
            <person name="Yang S.P."/>
            <person name="Yorke J.A."/>
            <person name="Yoshida K."/>
            <person name="Zdobnov E."/>
            <person name="Zhang P."/>
            <person name="Zhang Y."/>
            <person name="Zimin A.V."/>
            <person name="Baldwin J."/>
            <person name="Abdouelleil A."/>
            <person name="Abdulkadir J."/>
            <person name="Abebe A."/>
            <person name="Abera B."/>
            <person name="Abreu J."/>
            <person name="Acer S.C."/>
            <person name="Aftuck L."/>
            <person name="Alexander A."/>
            <person name="An P."/>
            <person name="Anderson E."/>
            <person name="Anderson S."/>
            <person name="Arachi H."/>
            <person name="Azer M."/>
            <person name="Bachantsang P."/>
            <person name="Barry A."/>
            <person name="Bayul T."/>
            <person name="Berlin A."/>
            <person name="Bessette D."/>
            <person name="Bloom T."/>
            <person name="Blye J."/>
            <person name="Boguslavskiy L."/>
            <person name="Bonnet C."/>
            <person name="Boukhgalter B."/>
            <person name="Bourzgui I."/>
            <person name="Brown A."/>
            <person name="Cahill P."/>
            <person name="Channer S."/>
            <person name="Cheshatsang Y."/>
            <person name="Chuda L."/>
            <person name="Citroen M."/>
            <person name="Collymore A."/>
            <person name="Cooke P."/>
            <person name="Costello M."/>
            <person name="D'Aco K."/>
            <person name="Daza R."/>
            <person name="De Haan G."/>
            <person name="DeGray S."/>
            <person name="DeMaso C."/>
            <person name="Dhargay N."/>
            <person name="Dooley K."/>
            <person name="Dooley E."/>
            <person name="Doricent M."/>
            <person name="Dorje P."/>
            <person name="Dorjee K."/>
            <person name="Dupes A."/>
            <person name="Elong R."/>
            <person name="Falk J."/>
            <person name="Farina A."/>
            <person name="Faro S."/>
            <person name="Ferguson D."/>
            <person name="Fisher S."/>
            <person name="Foley C.D."/>
            <person name="Franke A."/>
            <person name="Friedrich D."/>
            <person name="Gadbois L."/>
            <person name="Gearin G."/>
            <person name="Gearin C.R."/>
            <person name="Giannoukos G."/>
            <person name="Goode T."/>
            <person name="Graham J."/>
            <person name="Grandbois E."/>
            <person name="Grewal S."/>
            <person name="Gyaltsen K."/>
            <person name="Hafez N."/>
            <person name="Hagos B."/>
            <person name="Hall J."/>
            <person name="Henson C."/>
            <person name="Hollinger A."/>
            <person name="Honan T."/>
            <person name="Huard M.D."/>
            <person name="Hughes L."/>
            <person name="Hurhula B."/>
            <person name="Husby M.E."/>
            <person name="Kamat A."/>
            <person name="Kanga B."/>
            <person name="Kashin S."/>
            <person name="Khazanovich D."/>
            <person name="Kisner P."/>
            <person name="Lance K."/>
            <person name="Lara M."/>
            <person name="Lee W."/>
            <person name="Lennon N."/>
            <person name="Letendre F."/>
            <person name="LeVine R."/>
            <person name="Lipovsky A."/>
            <person name="Liu X."/>
            <person name="Liu J."/>
            <person name="Liu S."/>
            <person name="Lokyitsang T."/>
            <person name="Lokyitsang Y."/>
            <person name="Lubonja R."/>
            <person name="Lui A."/>
            <person name="MacDonald P."/>
            <person name="Magnisalis V."/>
            <person name="Maru K."/>
            <person name="Matthews C."/>
            <person name="McCusker W."/>
            <person name="McDonough S."/>
            <person name="Mehta T."/>
            <person name="Meldrim J."/>
            <person name="Meneus L."/>
            <person name="Mihai O."/>
            <person name="Mihalev A."/>
            <person name="Mihova T."/>
            <person name="Mittelman R."/>
            <person name="Mlenga V."/>
            <person name="Montmayeur A."/>
            <person name="Mulrain L."/>
            <person name="Navidi A."/>
            <person name="Naylor J."/>
            <person name="Negash T."/>
            <person name="Nguyen T."/>
            <person name="Nguyen N."/>
            <person name="Nicol R."/>
            <person name="Norbu C."/>
            <person name="Norbu N."/>
            <person name="Novod N."/>
            <person name="O'Neill B."/>
            <person name="Osman S."/>
            <person name="Markiewicz E."/>
            <person name="Oyono O.L."/>
            <person name="Patti C."/>
            <person name="Phunkhang P."/>
            <person name="Pierre F."/>
            <person name="Priest M."/>
            <person name="Raghuraman S."/>
            <person name="Rege F."/>
            <person name="Reyes R."/>
            <person name="Rise C."/>
            <person name="Rogov P."/>
            <person name="Ross K."/>
            <person name="Ryan E."/>
            <person name="Settipalli S."/>
            <person name="Shea T."/>
            <person name="Sherpa N."/>
            <person name="Shi L."/>
            <person name="Shih D."/>
            <person name="Sparrow T."/>
            <person name="Spaulding J."/>
            <person name="Stalker J."/>
            <person name="Stange-Thomann N."/>
            <person name="Stavropoulos S."/>
            <person name="Stone C."/>
            <person name="Strader C."/>
            <person name="Tesfaye S."/>
            <person name="Thomson T."/>
            <person name="Thoulutsang Y."/>
            <person name="Thoulutsang D."/>
            <person name="Topham K."/>
            <person name="Topping I."/>
            <person name="Tsamla T."/>
            <person name="Vassiliev H."/>
            <person name="Vo A."/>
            <person name="Wangchuk T."/>
            <person name="Wangdi T."/>
            <person name="Weiand M."/>
            <person name="Wilkinson J."/>
            <person name="Wilson A."/>
            <person name="Yadav S."/>
            <person name="Young G."/>
            <person name="Yu Q."/>
            <person name="Zembek L."/>
            <person name="Zhong D."/>
            <person name="Zimmer A."/>
            <person name="Zwirko Z."/>
            <person name="Jaffe D.B."/>
            <person name="Alvarez P."/>
            <person name="Brockman W."/>
            <person name="Butler J."/>
            <person name="Chin C."/>
            <person name="Gnerre S."/>
            <person name="Grabherr M."/>
            <person name="Kleber M."/>
            <person name="Mauceli E."/>
            <person name="MacCallum I."/>
        </authorList>
    </citation>
    <scope>NUCLEOTIDE SEQUENCE [LARGE SCALE GENOMIC DNA]</scope>
    <source>
        <strain evidence="3">MSH-3 / Tucson 14011-0111.49</strain>
    </source>
</reference>
<sequence length="53" mass="6054">MEQSGANFAVDSDEIIRQGQGRTDEFKDYSQSQQMRALTLQDLQQAFKGVAWE</sequence>
<organism evidence="3">
    <name type="scientific">Drosophila persimilis</name>
    <name type="common">Fruit fly</name>
    <dbReference type="NCBI Taxonomy" id="7234"/>
    <lineage>
        <taxon>Eukaryota</taxon>
        <taxon>Metazoa</taxon>
        <taxon>Ecdysozoa</taxon>
        <taxon>Arthropoda</taxon>
        <taxon>Hexapoda</taxon>
        <taxon>Insecta</taxon>
        <taxon>Pterygota</taxon>
        <taxon>Neoptera</taxon>
        <taxon>Endopterygota</taxon>
        <taxon>Diptera</taxon>
        <taxon>Brachycera</taxon>
        <taxon>Muscomorpha</taxon>
        <taxon>Ephydroidea</taxon>
        <taxon>Drosophilidae</taxon>
        <taxon>Drosophila</taxon>
        <taxon>Sophophora</taxon>
    </lineage>
</organism>
<dbReference type="HOGENOM" id="CLU_3070907_0_0_1"/>
<evidence type="ECO:0000256" key="1">
    <source>
        <dbReference type="SAM" id="MobiDB-lite"/>
    </source>
</evidence>
<gene>
    <name evidence="2" type="primary">Dper\GL18907</name>
    <name evidence="2" type="ORF">Dper_GL18907</name>
</gene>
<dbReference type="Proteomes" id="UP000008744">
    <property type="component" value="Unassembled WGS sequence"/>
</dbReference>
<evidence type="ECO:0000313" key="3">
    <source>
        <dbReference type="Proteomes" id="UP000008744"/>
    </source>
</evidence>
<accession>B4ISK5</accession>
<feature type="region of interest" description="Disordered" evidence="1">
    <location>
        <begin position="1"/>
        <end position="25"/>
    </location>
</feature>
<keyword evidence="3" id="KW-1185">Reference proteome</keyword>
<dbReference type="AlphaFoldDB" id="B4ISK5"/>
<dbReference type="EMBL" id="CH700722">
    <property type="protein sequence ID" value="EDW26103.1"/>
    <property type="molecule type" value="Genomic_DNA"/>
</dbReference>
<name>B4ISK5_DROPE</name>
<evidence type="ECO:0000313" key="2">
    <source>
        <dbReference type="EMBL" id="EDW26103.1"/>
    </source>
</evidence>
<protein>
    <submittedName>
        <fullName evidence="2">GL18907</fullName>
    </submittedName>
</protein>
<proteinExistence type="predicted"/>